<evidence type="ECO:0000313" key="1">
    <source>
        <dbReference type="EMBL" id="CEK70899.1"/>
    </source>
</evidence>
<reference evidence="1" key="1">
    <citation type="submission" date="2014-12" db="EMBL/GenBank/DDBJ databases">
        <title>Insight into the proteome of Arion vulgaris.</title>
        <authorList>
            <person name="Aradska J."/>
            <person name="Bulat T."/>
            <person name="Smidak R."/>
            <person name="Sarate P."/>
            <person name="Gangsoo J."/>
            <person name="Sialana F."/>
            <person name="Bilban M."/>
            <person name="Lubec G."/>
        </authorList>
    </citation>
    <scope>NUCLEOTIDE SEQUENCE</scope>
    <source>
        <tissue evidence="1">Skin</tissue>
    </source>
</reference>
<protein>
    <submittedName>
        <fullName evidence="1">Uncharacterized protein</fullName>
    </submittedName>
</protein>
<sequence length="53" mass="6367">MRIQCFCSSAVFVSNLHFFLKKGHFVFVERRFRISVARQQSETLERWAAQKVF</sequence>
<name>A0A0B6ZQJ1_9EUPU</name>
<organism evidence="1">
    <name type="scientific">Arion vulgaris</name>
    <dbReference type="NCBI Taxonomy" id="1028688"/>
    <lineage>
        <taxon>Eukaryota</taxon>
        <taxon>Metazoa</taxon>
        <taxon>Spiralia</taxon>
        <taxon>Lophotrochozoa</taxon>
        <taxon>Mollusca</taxon>
        <taxon>Gastropoda</taxon>
        <taxon>Heterobranchia</taxon>
        <taxon>Euthyneura</taxon>
        <taxon>Panpulmonata</taxon>
        <taxon>Eupulmonata</taxon>
        <taxon>Stylommatophora</taxon>
        <taxon>Helicina</taxon>
        <taxon>Arionoidea</taxon>
        <taxon>Arionidae</taxon>
        <taxon>Arion</taxon>
    </lineage>
</organism>
<proteinExistence type="predicted"/>
<accession>A0A0B6ZQJ1</accession>
<dbReference type="EMBL" id="HACG01024034">
    <property type="protein sequence ID" value="CEK70899.1"/>
    <property type="molecule type" value="Transcribed_RNA"/>
</dbReference>
<dbReference type="AlphaFoldDB" id="A0A0B6ZQJ1"/>
<gene>
    <name evidence="1" type="primary">ORF76099</name>
</gene>